<dbReference type="EMBL" id="DTDR01000099">
    <property type="protein sequence ID" value="HGK63693.1"/>
    <property type="molecule type" value="Genomic_DNA"/>
</dbReference>
<dbReference type="AlphaFoldDB" id="A0A7V4E4D6"/>
<sequence length="252" mass="30672">MMRKIILILLFFACEKNGIMKINNRKIESKYLSYKTAIEKARGIEVPDTILQLINIINDVLNEEILKEEGFLITEDMIRIEKERIEKETQLPEVLEKVKRIFEKEEDYLNYFVKPNLCERALLVKFYLDTIYHLEDYNFMKEILKKIEKGESLNLNFIETFTYRPNKESIDYYKKEYPEGKVLQDMSTFFVVKWEGERIRFYRKFKKGNFYDWWRKKAIKYKVKVYNKRYLDLLIKKVEGDTFYLTILSAKK</sequence>
<reference evidence="1" key="1">
    <citation type="journal article" date="2020" name="mSystems">
        <title>Genome- and Community-Level Interaction Insights into Carbon Utilization and Element Cycling Functions of Hydrothermarchaeota in Hydrothermal Sediment.</title>
        <authorList>
            <person name="Zhou Z."/>
            <person name="Liu Y."/>
            <person name="Xu W."/>
            <person name="Pan J."/>
            <person name="Luo Z.H."/>
            <person name="Li M."/>
        </authorList>
    </citation>
    <scope>NUCLEOTIDE SEQUENCE [LARGE SCALE GENOMIC DNA]</scope>
    <source>
        <strain evidence="1">SpSt-697</strain>
    </source>
</reference>
<proteinExistence type="predicted"/>
<accession>A0A7V4E4D6</accession>
<comment type="caution">
    <text evidence="1">The sequence shown here is derived from an EMBL/GenBank/DDBJ whole genome shotgun (WGS) entry which is preliminary data.</text>
</comment>
<organism evidence="1">
    <name type="scientific">candidate division WOR-3 bacterium</name>
    <dbReference type="NCBI Taxonomy" id="2052148"/>
    <lineage>
        <taxon>Bacteria</taxon>
        <taxon>Bacteria division WOR-3</taxon>
    </lineage>
</organism>
<protein>
    <submittedName>
        <fullName evidence="1">Uncharacterized protein</fullName>
    </submittedName>
</protein>
<name>A0A7V4E4D6_UNCW3</name>
<evidence type="ECO:0000313" key="1">
    <source>
        <dbReference type="EMBL" id="HGK63693.1"/>
    </source>
</evidence>
<gene>
    <name evidence="1" type="ORF">ENU74_03785</name>
</gene>